<dbReference type="RefSeq" id="WP_114797246.1">
    <property type="nucleotide sequence ID" value="NZ_QQZY01000009.1"/>
</dbReference>
<name>A0A7M2YTM1_9ACTN</name>
<dbReference type="GO" id="GO:0051131">
    <property type="term" value="P:chaperone-mediated protein complex assembly"/>
    <property type="evidence" value="ECO:0007669"/>
    <property type="project" value="InterPro"/>
</dbReference>
<proteinExistence type="predicted"/>
<dbReference type="GO" id="GO:0042128">
    <property type="term" value="P:nitrate assimilation"/>
    <property type="evidence" value="ECO:0007669"/>
    <property type="project" value="UniProtKB-KW"/>
</dbReference>
<evidence type="ECO:0000256" key="1">
    <source>
        <dbReference type="ARBA" id="ARBA00023063"/>
    </source>
</evidence>
<dbReference type="InterPro" id="IPR003765">
    <property type="entry name" value="NO3_reductase_chaperone_NarJ"/>
</dbReference>
<organism evidence="2 3">
    <name type="scientific">Gaiella occulta</name>
    <dbReference type="NCBI Taxonomy" id="1002870"/>
    <lineage>
        <taxon>Bacteria</taxon>
        <taxon>Bacillati</taxon>
        <taxon>Actinomycetota</taxon>
        <taxon>Thermoleophilia</taxon>
        <taxon>Gaiellales</taxon>
        <taxon>Gaiellaceae</taxon>
        <taxon>Gaiella</taxon>
    </lineage>
</organism>
<dbReference type="EMBL" id="QQZY01000009">
    <property type="protein sequence ID" value="RDI73501.1"/>
    <property type="molecule type" value="Genomic_DNA"/>
</dbReference>
<dbReference type="OrthoDB" id="4307003at2"/>
<dbReference type="GO" id="GO:0016530">
    <property type="term" value="F:metallochaperone activity"/>
    <property type="evidence" value="ECO:0007669"/>
    <property type="project" value="TreeGrafter"/>
</dbReference>
<dbReference type="Proteomes" id="UP000254134">
    <property type="component" value="Unassembled WGS sequence"/>
</dbReference>
<evidence type="ECO:0000313" key="2">
    <source>
        <dbReference type="EMBL" id="RDI73501.1"/>
    </source>
</evidence>
<dbReference type="SUPFAM" id="SSF89155">
    <property type="entry name" value="TorD-like"/>
    <property type="match status" value="1"/>
</dbReference>
<keyword evidence="3" id="KW-1185">Reference proteome</keyword>
<dbReference type="InterPro" id="IPR020945">
    <property type="entry name" value="DMSO/NO3_reduct_chaperone"/>
</dbReference>
<dbReference type="NCBIfam" id="TIGR00684">
    <property type="entry name" value="narJ"/>
    <property type="match status" value="1"/>
</dbReference>
<reference evidence="2 3" key="1">
    <citation type="submission" date="2018-07" db="EMBL/GenBank/DDBJ databases">
        <title>High-quality-draft genome sequence of Gaiella occulta.</title>
        <authorList>
            <person name="Severino R."/>
            <person name="Froufe H.J.C."/>
            <person name="Rainey F.A."/>
            <person name="Barroso C."/>
            <person name="Albuquerque L."/>
            <person name="Lobo-Da-Cunha A."/>
            <person name="Da Costa M.S."/>
            <person name="Egas C."/>
        </authorList>
    </citation>
    <scope>NUCLEOTIDE SEQUENCE [LARGE SCALE GENOMIC DNA]</scope>
    <source>
        <strain evidence="2 3">F2-233</strain>
    </source>
</reference>
<dbReference type="GO" id="GO:0051082">
    <property type="term" value="F:unfolded protein binding"/>
    <property type="evidence" value="ECO:0007669"/>
    <property type="project" value="InterPro"/>
</dbReference>
<dbReference type="PANTHER" id="PTHR43680:SF2">
    <property type="entry name" value="NITRATE REDUCTASE MOLYBDENUM COFACTOR ASSEMBLY CHAPERONE NARJ"/>
    <property type="match status" value="1"/>
</dbReference>
<comment type="caution">
    <text evidence="2">The sequence shown here is derived from an EMBL/GenBank/DDBJ whole genome shotgun (WGS) entry which is preliminary data.</text>
</comment>
<dbReference type="AlphaFoldDB" id="A0A7M2YTM1"/>
<keyword evidence="1" id="KW-0534">Nitrate assimilation</keyword>
<dbReference type="PANTHER" id="PTHR43680">
    <property type="entry name" value="NITRATE REDUCTASE MOLYBDENUM COFACTOR ASSEMBLY CHAPERONE"/>
    <property type="match status" value="1"/>
</dbReference>
<gene>
    <name evidence="2" type="ORF">Gocc_2857</name>
</gene>
<dbReference type="InterPro" id="IPR036411">
    <property type="entry name" value="TorD-like_sf"/>
</dbReference>
<dbReference type="Gene3D" id="1.10.3480.10">
    <property type="entry name" value="TorD-like"/>
    <property type="match status" value="1"/>
</dbReference>
<reference evidence="3" key="2">
    <citation type="journal article" date="2019" name="MicrobiologyOpen">
        <title>High-quality draft genome sequence of Gaiella occulta isolated from a 150 meter deep mineral water borehole and comparison with the genome sequences of other deep-branching lineages of the phylum Actinobacteria.</title>
        <authorList>
            <person name="Severino R."/>
            <person name="Froufe H.J.C."/>
            <person name="Barroso C."/>
            <person name="Albuquerque L."/>
            <person name="Lobo-da-Cunha A."/>
            <person name="da Costa M.S."/>
            <person name="Egas C."/>
        </authorList>
    </citation>
    <scope>NUCLEOTIDE SEQUENCE [LARGE SCALE GENOMIC DNA]</scope>
    <source>
        <strain evidence="3">F2-233</strain>
    </source>
</reference>
<protein>
    <submittedName>
        <fullName evidence="2">NarJ: nitrate reductase molybdenum cofactor assembly chaperone</fullName>
    </submittedName>
</protein>
<sequence length="199" mass="21905">MSWKLLSVLLQYPDDALLEAMAELELTAAQLPPAQRTPVDGFLAYLRATPPAVLRQAYVEAFDFDRRSAMHLTWHTHGDRRQRGIELVRLKRHYAEAGLPLADGELPDYLPVILEFTELRPGEGIELLVGLRPSLELVRAALHRRQSPYAGLLDAVCVVLPKPTARQLEQARRLALEGPPAELVGLEPVSAPDAVGAGA</sequence>
<dbReference type="Pfam" id="PF02613">
    <property type="entry name" value="Nitrate_red_del"/>
    <property type="match status" value="1"/>
</dbReference>
<accession>A0A7M2YTM1</accession>
<evidence type="ECO:0000313" key="3">
    <source>
        <dbReference type="Proteomes" id="UP000254134"/>
    </source>
</evidence>